<evidence type="ECO:0000313" key="10">
    <source>
        <dbReference type="Proteomes" id="UP000189670"/>
    </source>
</evidence>
<dbReference type="GO" id="GO:0046872">
    <property type="term" value="F:metal ion binding"/>
    <property type="evidence" value="ECO:0007669"/>
    <property type="project" value="UniProtKB-KW"/>
</dbReference>
<keyword evidence="2" id="KW-1277">Toxin-antitoxin system</keyword>
<dbReference type="EMBL" id="ATBP01000658">
    <property type="protein sequence ID" value="ETR69388.1"/>
    <property type="molecule type" value="Genomic_DNA"/>
</dbReference>
<comment type="similarity">
    <text evidence="7">Belongs to the PINc/VapC protein family.</text>
</comment>
<reference evidence="10" key="1">
    <citation type="submission" date="2012-11" db="EMBL/GenBank/DDBJ databases">
        <authorList>
            <person name="Lucero-Rivera Y.E."/>
            <person name="Tovar-Ramirez D."/>
        </authorList>
    </citation>
    <scope>NUCLEOTIDE SEQUENCE [LARGE SCALE GENOMIC DNA]</scope>
    <source>
        <strain evidence="10">Araruama</strain>
    </source>
</reference>
<keyword evidence="6" id="KW-0460">Magnesium</keyword>
<dbReference type="PANTHER" id="PTHR33653">
    <property type="entry name" value="RIBONUCLEASE VAPC2"/>
    <property type="match status" value="1"/>
</dbReference>
<dbReference type="Gene3D" id="3.40.50.1010">
    <property type="entry name" value="5'-nuclease"/>
    <property type="match status" value="1"/>
</dbReference>
<keyword evidence="4" id="KW-0479">Metal-binding</keyword>
<dbReference type="Pfam" id="PF01850">
    <property type="entry name" value="PIN"/>
    <property type="match status" value="1"/>
</dbReference>
<dbReference type="Proteomes" id="UP000189670">
    <property type="component" value="Unassembled WGS sequence"/>
</dbReference>
<proteinExistence type="inferred from homology"/>
<evidence type="ECO:0000256" key="5">
    <source>
        <dbReference type="ARBA" id="ARBA00022801"/>
    </source>
</evidence>
<dbReference type="CDD" id="cd09881">
    <property type="entry name" value="PIN_VapC4-5_FitB-like"/>
    <property type="match status" value="1"/>
</dbReference>
<dbReference type="PANTHER" id="PTHR33653:SF1">
    <property type="entry name" value="RIBONUCLEASE VAPC2"/>
    <property type="match status" value="1"/>
</dbReference>
<dbReference type="GO" id="GO:0004518">
    <property type="term" value="F:nuclease activity"/>
    <property type="evidence" value="ECO:0007669"/>
    <property type="project" value="UniProtKB-KW"/>
</dbReference>
<evidence type="ECO:0000256" key="3">
    <source>
        <dbReference type="ARBA" id="ARBA00022722"/>
    </source>
</evidence>
<name>A0A1V1P3L8_9BACT</name>
<keyword evidence="3" id="KW-0540">Nuclease</keyword>
<evidence type="ECO:0000313" key="9">
    <source>
        <dbReference type="EMBL" id="ETR69388.1"/>
    </source>
</evidence>
<dbReference type="AlphaFoldDB" id="A0A1V1P3L8"/>
<keyword evidence="5" id="KW-0378">Hydrolase</keyword>
<dbReference type="GO" id="GO:0016787">
    <property type="term" value="F:hydrolase activity"/>
    <property type="evidence" value="ECO:0007669"/>
    <property type="project" value="UniProtKB-KW"/>
</dbReference>
<comment type="cofactor">
    <cofactor evidence="1">
        <name>Mg(2+)</name>
        <dbReference type="ChEBI" id="CHEBI:18420"/>
    </cofactor>
</comment>
<dbReference type="InterPro" id="IPR029060">
    <property type="entry name" value="PIN-like_dom_sf"/>
</dbReference>
<evidence type="ECO:0000259" key="8">
    <source>
        <dbReference type="Pfam" id="PF01850"/>
    </source>
</evidence>
<evidence type="ECO:0000256" key="6">
    <source>
        <dbReference type="ARBA" id="ARBA00022842"/>
    </source>
</evidence>
<protein>
    <submittedName>
        <fullName evidence="9">PilT protein domain-containing protein</fullName>
    </submittedName>
</protein>
<evidence type="ECO:0000256" key="1">
    <source>
        <dbReference type="ARBA" id="ARBA00001946"/>
    </source>
</evidence>
<gene>
    <name evidence="9" type="ORF">OMM_09638</name>
</gene>
<organism evidence="9 10">
    <name type="scientific">Candidatus Magnetoglobus multicellularis str. Araruama</name>
    <dbReference type="NCBI Taxonomy" id="890399"/>
    <lineage>
        <taxon>Bacteria</taxon>
        <taxon>Pseudomonadati</taxon>
        <taxon>Thermodesulfobacteriota</taxon>
        <taxon>Desulfobacteria</taxon>
        <taxon>Desulfobacterales</taxon>
        <taxon>Desulfobacteraceae</taxon>
        <taxon>Candidatus Magnetoglobus</taxon>
    </lineage>
</organism>
<evidence type="ECO:0000256" key="4">
    <source>
        <dbReference type="ARBA" id="ARBA00022723"/>
    </source>
</evidence>
<accession>A0A1V1P3L8</accession>
<feature type="domain" description="PIN" evidence="8">
    <location>
        <begin position="1"/>
        <end position="117"/>
    </location>
</feature>
<dbReference type="InterPro" id="IPR050556">
    <property type="entry name" value="Type_II_TA_system_RNase"/>
</dbReference>
<evidence type="ECO:0000256" key="2">
    <source>
        <dbReference type="ARBA" id="ARBA00022649"/>
    </source>
</evidence>
<evidence type="ECO:0000256" key="7">
    <source>
        <dbReference type="ARBA" id="ARBA00038093"/>
    </source>
</evidence>
<sequence>MIDTSIIIDHLRKKNKEKSILFKIVDLYNFHLSTIVEFELFAGVTNEKKIKDINEILGICIIHPLSSEIVKEAAKIYQNLRQMNQLIEIRDIFIAATSIVNRLPLITLNMRHFERIDSLELISN</sequence>
<dbReference type="InterPro" id="IPR002716">
    <property type="entry name" value="PIN_dom"/>
</dbReference>
<dbReference type="SUPFAM" id="SSF88723">
    <property type="entry name" value="PIN domain-like"/>
    <property type="match status" value="1"/>
</dbReference>
<comment type="caution">
    <text evidence="9">The sequence shown here is derived from an EMBL/GenBank/DDBJ whole genome shotgun (WGS) entry which is preliminary data.</text>
</comment>